<reference evidence="2" key="1">
    <citation type="submission" date="2019-08" db="EMBL/GenBank/DDBJ databases">
        <title>The genome of the North American firefly Photinus pyralis.</title>
        <authorList>
            <consortium name="Photinus pyralis genome working group"/>
            <person name="Fallon T.R."/>
            <person name="Sander Lower S.E."/>
            <person name="Weng J.-K."/>
        </authorList>
    </citation>
    <scope>NUCLEOTIDE SEQUENCE</scope>
    <source>
        <strain evidence="2">TRF0915ILg1</strain>
        <tissue evidence="2">Whole body</tissue>
    </source>
</reference>
<evidence type="ECO:0000313" key="2">
    <source>
        <dbReference type="EMBL" id="KAF2881724.1"/>
    </source>
</evidence>
<evidence type="ECO:0000313" key="3">
    <source>
        <dbReference type="Proteomes" id="UP000801492"/>
    </source>
</evidence>
<evidence type="ECO:0000256" key="1">
    <source>
        <dbReference type="SAM" id="MobiDB-lite"/>
    </source>
</evidence>
<comment type="caution">
    <text evidence="2">The sequence shown here is derived from an EMBL/GenBank/DDBJ whole genome shotgun (WGS) entry which is preliminary data.</text>
</comment>
<proteinExistence type="predicted"/>
<sequence>MDGFTERNPSLSSRKPEATSIARVLALNRHKVTLPFSSALDKAATPANMKSRFLNTGTYPFNSDIFTEEDFLPSNVSGRPLLSAVLNPLSDAADAIAGPSGNSKQTKVTSEHIRPFPTAGARKFTRGRARYRCMITTETPEKTQLEIKKMSPSSVRRKILTSSSEEESISSSDEGSESDDEKAKEIQMGDYVLIKFPQKKGTLFNAGIRHTTLTVEDFVDYAVDLLLVAIKLNEYVQHVNSRNAIPDGPPPDDPL</sequence>
<feature type="compositionally biased region" description="Acidic residues" evidence="1">
    <location>
        <begin position="164"/>
        <end position="180"/>
    </location>
</feature>
<protein>
    <submittedName>
        <fullName evidence="2">Uncharacterized protein</fullName>
    </submittedName>
</protein>
<gene>
    <name evidence="2" type="ORF">ILUMI_24421</name>
</gene>
<organism evidence="2 3">
    <name type="scientific">Ignelater luminosus</name>
    <name type="common">Cucubano</name>
    <name type="synonym">Pyrophorus luminosus</name>
    <dbReference type="NCBI Taxonomy" id="2038154"/>
    <lineage>
        <taxon>Eukaryota</taxon>
        <taxon>Metazoa</taxon>
        <taxon>Ecdysozoa</taxon>
        <taxon>Arthropoda</taxon>
        <taxon>Hexapoda</taxon>
        <taxon>Insecta</taxon>
        <taxon>Pterygota</taxon>
        <taxon>Neoptera</taxon>
        <taxon>Endopterygota</taxon>
        <taxon>Coleoptera</taxon>
        <taxon>Polyphaga</taxon>
        <taxon>Elateriformia</taxon>
        <taxon>Elateroidea</taxon>
        <taxon>Elateridae</taxon>
        <taxon>Agrypninae</taxon>
        <taxon>Pyrophorini</taxon>
        <taxon>Ignelater</taxon>
    </lineage>
</organism>
<dbReference type="AlphaFoldDB" id="A0A8K0C727"/>
<accession>A0A8K0C727</accession>
<keyword evidence="3" id="KW-1185">Reference proteome</keyword>
<dbReference type="Proteomes" id="UP000801492">
    <property type="component" value="Unassembled WGS sequence"/>
</dbReference>
<dbReference type="EMBL" id="VTPC01090703">
    <property type="protein sequence ID" value="KAF2881724.1"/>
    <property type="molecule type" value="Genomic_DNA"/>
</dbReference>
<name>A0A8K0C727_IGNLU</name>
<feature type="region of interest" description="Disordered" evidence="1">
    <location>
        <begin position="147"/>
        <end position="183"/>
    </location>
</feature>